<reference evidence="6 7" key="1">
    <citation type="submission" date="2018-05" db="EMBL/GenBank/DDBJ databases">
        <title>complete genome sequence of Aquabacterium olei NBRC 110486.</title>
        <authorList>
            <person name="Tang B."/>
            <person name="Chang J."/>
            <person name="Zhang L."/>
            <person name="Yang H."/>
        </authorList>
    </citation>
    <scope>NUCLEOTIDE SEQUENCE [LARGE SCALE GENOMIC DNA]</scope>
    <source>
        <strain evidence="6 7">NBRC 110486</strain>
    </source>
</reference>
<dbReference type="Pfam" id="PF08220">
    <property type="entry name" value="HTH_DeoR"/>
    <property type="match status" value="1"/>
</dbReference>
<dbReference type="PRINTS" id="PR00037">
    <property type="entry name" value="HTHLACR"/>
</dbReference>
<keyword evidence="7" id="KW-1185">Reference proteome</keyword>
<dbReference type="OrthoDB" id="9814815at2"/>
<dbReference type="RefSeq" id="WP_109038010.1">
    <property type="nucleotide sequence ID" value="NZ_CP029210.1"/>
</dbReference>
<evidence type="ECO:0000259" key="5">
    <source>
        <dbReference type="PROSITE" id="PS51000"/>
    </source>
</evidence>
<feature type="domain" description="HTH deoR-type" evidence="5">
    <location>
        <begin position="15"/>
        <end position="70"/>
    </location>
</feature>
<protein>
    <submittedName>
        <fullName evidence="6">DeoR family transcriptional regulator</fullName>
    </submittedName>
</protein>
<dbReference type="GO" id="GO:0003700">
    <property type="term" value="F:DNA-binding transcription factor activity"/>
    <property type="evidence" value="ECO:0007669"/>
    <property type="project" value="InterPro"/>
</dbReference>
<proteinExistence type="predicted"/>
<dbReference type="InterPro" id="IPR037171">
    <property type="entry name" value="NagB/RpiA_transferase-like"/>
</dbReference>
<dbReference type="SMART" id="SM01134">
    <property type="entry name" value="DeoRC"/>
    <property type="match status" value="1"/>
</dbReference>
<dbReference type="SMART" id="SM00420">
    <property type="entry name" value="HTH_DEOR"/>
    <property type="match status" value="1"/>
</dbReference>
<dbReference type="GO" id="GO:0003677">
    <property type="term" value="F:DNA binding"/>
    <property type="evidence" value="ECO:0007669"/>
    <property type="project" value="UniProtKB-KW"/>
</dbReference>
<dbReference type="InterPro" id="IPR014036">
    <property type="entry name" value="DeoR-like_C"/>
</dbReference>
<evidence type="ECO:0000313" key="6">
    <source>
        <dbReference type="EMBL" id="AWI54892.1"/>
    </source>
</evidence>
<dbReference type="PANTHER" id="PTHR30363">
    <property type="entry name" value="HTH-TYPE TRANSCRIPTIONAL REGULATOR SRLR-RELATED"/>
    <property type="match status" value="1"/>
</dbReference>
<dbReference type="PROSITE" id="PS00894">
    <property type="entry name" value="HTH_DEOR_1"/>
    <property type="match status" value="1"/>
</dbReference>
<evidence type="ECO:0000256" key="3">
    <source>
        <dbReference type="ARBA" id="ARBA00023125"/>
    </source>
</evidence>
<dbReference type="InterPro" id="IPR050313">
    <property type="entry name" value="Carb_Metab_HTH_regulators"/>
</dbReference>
<dbReference type="SUPFAM" id="SSF100950">
    <property type="entry name" value="NagB/RpiA/CoA transferase-like"/>
    <property type="match status" value="1"/>
</dbReference>
<evidence type="ECO:0000256" key="2">
    <source>
        <dbReference type="ARBA" id="ARBA00023015"/>
    </source>
</evidence>
<sequence length="266" mass="29197">MSDNSPIRPAAPWSPNPRQMALLEEVRARGAVSVERLAQRLDVTMQTVRRDVQRLADAGLLARFHGGVSLPREPARVGAWKERQAMQADAKARIARSVVAAIPEGATLMLGVGTTVEAVARELLNRPGLTVVTYNLHVAQVLNEHRDCKVHVAGGTLRSRDSAMEGDSTVDFLRQFKVDLAIQTTLGIDPDGSLRDRDQRELPVAQAMQAQARATWLVADVSKFSQTALARVGHLKDMRRVFTEALPPPPFPQLLQEWDVALTIAP</sequence>
<accession>A0A2U8FUZ4</accession>
<evidence type="ECO:0000256" key="1">
    <source>
        <dbReference type="ARBA" id="ARBA00022491"/>
    </source>
</evidence>
<keyword evidence="3" id="KW-0238">DNA-binding</keyword>
<dbReference type="Gene3D" id="3.40.50.1360">
    <property type="match status" value="1"/>
</dbReference>
<gene>
    <name evidence="6" type="ORF">DEH84_16785</name>
</gene>
<dbReference type="AlphaFoldDB" id="A0A2U8FUZ4"/>
<dbReference type="EMBL" id="CP029210">
    <property type="protein sequence ID" value="AWI54892.1"/>
    <property type="molecule type" value="Genomic_DNA"/>
</dbReference>
<name>A0A2U8FUZ4_9BURK</name>
<dbReference type="InterPro" id="IPR001034">
    <property type="entry name" value="DeoR_HTH"/>
</dbReference>
<dbReference type="PANTHER" id="PTHR30363:SF4">
    <property type="entry name" value="GLYCEROL-3-PHOSPHATE REGULON REPRESSOR"/>
    <property type="match status" value="1"/>
</dbReference>
<dbReference type="Proteomes" id="UP000244892">
    <property type="component" value="Chromosome"/>
</dbReference>
<evidence type="ECO:0000256" key="4">
    <source>
        <dbReference type="ARBA" id="ARBA00023163"/>
    </source>
</evidence>
<dbReference type="Pfam" id="PF00455">
    <property type="entry name" value="DeoRC"/>
    <property type="match status" value="1"/>
</dbReference>
<dbReference type="Gene3D" id="1.10.10.10">
    <property type="entry name" value="Winged helix-like DNA-binding domain superfamily/Winged helix DNA-binding domain"/>
    <property type="match status" value="1"/>
</dbReference>
<keyword evidence="1" id="KW-0678">Repressor</keyword>
<organism evidence="6 7">
    <name type="scientific">Aquabacterium olei</name>
    <dbReference type="NCBI Taxonomy" id="1296669"/>
    <lineage>
        <taxon>Bacteria</taxon>
        <taxon>Pseudomonadati</taxon>
        <taxon>Pseudomonadota</taxon>
        <taxon>Betaproteobacteria</taxon>
        <taxon>Burkholderiales</taxon>
        <taxon>Aquabacterium</taxon>
    </lineage>
</organism>
<dbReference type="InterPro" id="IPR018356">
    <property type="entry name" value="Tscrpt_reg_HTH_DeoR_CS"/>
</dbReference>
<dbReference type="InterPro" id="IPR036388">
    <property type="entry name" value="WH-like_DNA-bd_sf"/>
</dbReference>
<keyword evidence="4" id="KW-0804">Transcription</keyword>
<dbReference type="KEGG" id="aon:DEH84_16785"/>
<dbReference type="PROSITE" id="PS51000">
    <property type="entry name" value="HTH_DEOR_2"/>
    <property type="match status" value="1"/>
</dbReference>
<dbReference type="InterPro" id="IPR036390">
    <property type="entry name" value="WH_DNA-bd_sf"/>
</dbReference>
<dbReference type="SUPFAM" id="SSF46785">
    <property type="entry name" value="Winged helix' DNA-binding domain"/>
    <property type="match status" value="1"/>
</dbReference>
<keyword evidence="2" id="KW-0805">Transcription regulation</keyword>
<evidence type="ECO:0000313" key="7">
    <source>
        <dbReference type="Proteomes" id="UP000244892"/>
    </source>
</evidence>